<dbReference type="SMART" id="SM00901">
    <property type="entry name" value="FRG"/>
    <property type="match status" value="1"/>
</dbReference>
<dbReference type="Pfam" id="PF08867">
    <property type="entry name" value="FRG"/>
    <property type="match status" value="1"/>
</dbReference>
<dbReference type="InterPro" id="IPR014966">
    <property type="entry name" value="FRG-dom"/>
</dbReference>
<comment type="caution">
    <text evidence="2">The sequence shown here is derived from an EMBL/GenBank/DDBJ whole genome shotgun (WGS) entry which is preliminary data.</text>
</comment>
<reference evidence="3" key="1">
    <citation type="journal article" date="2019" name="Int. J. Syst. Evol. Microbiol.">
        <title>The Global Catalogue of Microorganisms (GCM) 10K type strain sequencing project: providing services to taxonomists for standard genome sequencing and annotation.</title>
        <authorList>
            <consortium name="The Broad Institute Genomics Platform"/>
            <consortium name="The Broad Institute Genome Sequencing Center for Infectious Disease"/>
            <person name="Wu L."/>
            <person name="Ma J."/>
        </authorList>
    </citation>
    <scope>NUCLEOTIDE SEQUENCE [LARGE SCALE GENOMIC DNA]</scope>
    <source>
        <strain evidence="3">CCUG 55590</strain>
    </source>
</reference>
<dbReference type="Proteomes" id="UP001596439">
    <property type="component" value="Unassembled WGS sequence"/>
</dbReference>
<organism evidence="2 3">
    <name type="scientific">Exiguobacterium aestuarii</name>
    <dbReference type="NCBI Taxonomy" id="273527"/>
    <lineage>
        <taxon>Bacteria</taxon>
        <taxon>Bacillati</taxon>
        <taxon>Bacillota</taxon>
        <taxon>Bacilli</taxon>
        <taxon>Bacillales</taxon>
        <taxon>Bacillales Family XII. Incertae Sedis</taxon>
        <taxon>Exiguobacterium</taxon>
    </lineage>
</organism>
<evidence type="ECO:0000313" key="2">
    <source>
        <dbReference type="EMBL" id="MFC7390414.1"/>
    </source>
</evidence>
<proteinExistence type="predicted"/>
<keyword evidence="3" id="KW-1185">Reference proteome</keyword>
<gene>
    <name evidence="2" type="ORF">ACFQO8_09650</name>
</gene>
<dbReference type="EMBL" id="JBHTCE010000001">
    <property type="protein sequence ID" value="MFC7390414.1"/>
    <property type="molecule type" value="Genomic_DNA"/>
</dbReference>
<sequence length="386" mass="45516">MSNGERPLIKSVHEYIQFVNEKIKEYKIKYPFSDPLILYRGEKKDYEQTSCAPNIFRNEDVNKIPLFEKTLFEEMISKGVTKKKDYLSIAIDAQHGGFPSRLLDVSYNALVALFFATEKVKKDHEEDDLAVVHIFFPEQIFATSSDAAIKTYEDIVCQNQEYNTLPISIYNHKLIDHSKKNSRIIAQQGAFILFPGNEFFPIQNISKVIIKIDGRNKNSIREELKTLFGIHQGFIYPEPENQILDIKQRIRKIVNEMPSYKSEFEFMLNGFYLNLLRFKQDLYTYYRQDKDLNNMEPYFEDIKAYEHYIVRSSRDIYASYLILVKENIGQEETRTILELINSYKVRSEKIHEQIMFIVLGTKFKDTNQKITLSKFEKYINEGKLRA</sequence>
<dbReference type="RefSeq" id="WP_214789464.1">
    <property type="nucleotide sequence ID" value="NZ_JANIEL010000001.1"/>
</dbReference>
<protein>
    <submittedName>
        <fullName evidence="2">FRG domain-containing protein</fullName>
    </submittedName>
</protein>
<evidence type="ECO:0000259" key="1">
    <source>
        <dbReference type="SMART" id="SM00901"/>
    </source>
</evidence>
<accession>A0ABW2PLX8</accession>
<name>A0ABW2PLX8_9BACL</name>
<feature type="domain" description="FRG" evidence="1">
    <location>
        <begin position="33"/>
        <end position="132"/>
    </location>
</feature>
<evidence type="ECO:0000313" key="3">
    <source>
        <dbReference type="Proteomes" id="UP001596439"/>
    </source>
</evidence>